<proteinExistence type="predicted"/>
<accession>A0ABU2D265</accession>
<evidence type="ECO:0000313" key="1">
    <source>
        <dbReference type="EMBL" id="MDR7666080.1"/>
    </source>
</evidence>
<dbReference type="Proteomes" id="UP001246244">
    <property type="component" value="Unassembled WGS sequence"/>
</dbReference>
<protein>
    <submittedName>
        <fullName evidence="1">Uncharacterized protein</fullName>
    </submittedName>
</protein>
<dbReference type="EMBL" id="JAVKPK010000036">
    <property type="protein sequence ID" value="MDR7666080.1"/>
    <property type="molecule type" value="Genomic_DNA"/>
</dbReference>
<evidence type="ECO:0000313" key="2">
    <source>
        <dbReference type="Proteomes" id="UP001246244"/>
    </source>
</evidence>
<gene>
    <name evidence="1" type="ORF">RG963_09895</name>
</gene>
<reference evidence="2" key="1">
    <citation type="submission" date="2023-07" db="EMBL/GenBank/DDBJ databases">
        <title>Whole-genome sequencing of a new Methanosarcina sp. Z-7115.</title>
        <authorList>
            <person name="Zhilina T.N."/>
            <person name="Merkel A.Y."/>
        </authorList>
    </citation>
    <scope>NUCLEOTIDE SEQUENCE [LARGE SCALE GENOMIC DNA]</scope>
    <source>
        <strain evidence="2">Z-7115</strain>
    </source>
</reference>
<name>A0ABU2D265_9EURY</name>
<sequence>MALSLVDNSACSGSSPYKPELFRLHLSTFPLAAFPARKKKE</sequence>
<comment type="caution">
    <text evidence="1">The sequence shown here is derived from an EMBL/GenBank/DDBJ whole genome shotgun (WGS) entry which is preliminary data.</text>
</comment>
<keyword evidence="2" id="KW-1185">Reference proteome</keyword>
<dbReference type="RefSeq" id="WP_310576107.1">
    <property type="nucleotide sequence ID" value="NZ_JAVKPK010000036.1"/>
</dbReference>
<organism evidence="1 2">
    <name type="scientific">Methanosarcina baikalica</name>
    <dbReference type="NCBI Taxonomy" id="3073890"/>
    <lineage>
        <taxon>Archaea</taxon>
        <taxon>Methanobacteriati</taxon>
        <taxon>Methanobacteriota</taxon>
        <taxon>Stenosarchaea group</taxon>
        <taxon>Methanomicrobia</taxon>
        <taxon>Methanosarcinales</taxon>
        <taxon>Methanosarcinaceae</taxon>
        <taxon>Methanosarcina</taxon>
    </lineage>
</organism>